<keyword evidence="6" id="KW-0949">S-adenosyl-L-methionine</keyword>
<protein>
    <recommendedName>
        <fullName evidence="3">[phosphatase 2A protein]-leucine-carboxy methyltransferase</fullName>
        <ecNumber evidence="3">2.1.1.233</ecNumber>
    </recommendedName>
    <alternativeName>
        <fullName evidence="7">[Phosphatase 2A protein]-leucine-carboxy methyltransferase 1</fullName>
    </alternativeName>
</protein>
<dbReference type="InterPro" id="IPR007213">
    <property type="entry name" value="Ppm1/Ppm2/Tcmp"/>
</dbReference>
<dbReference type="InterPro" id="IPR029063">
    <property type="entry name" value="SAM-dependent_MTases_sf"/>
</dbReference>
<dbReference type="EC" id="2.1.1.233" evidence="3"/>
<proteinExistence type="inferred from homology"/>
<evidence type="ECO:0000256" key="1">
    <source>
        <dbReference type="ARBA" id="ARBA00000724"/>
    </source>
</evidence>
<dbReference type="EMBL" id="UIVT01000004">
    <property type="protein sequence ID" value="SVP94081.1"/>
    <property type="molecule type" value="Genomic_DNA"/>
</dbReference>
<sequence>MVPFEPCELVANVQKTAQSSLLHKCNAVDSKYYVDEFIDKFIQPKPQITITSLVYTIRVKGIRIVLDKFIESFPNQTVQFVNLGAGFDTISFWLLSKYPNVICFDTDFDDQMKTKSKIIYENDCFKQLLPDLKLENGFITSNRYKIVPFDLSNLNDFNNLINAGLSPKYPTLYLAEAVFMYIDPNIVDPVNCDDKFGEMTIQTFKEYNLRILGVTLYNTLQQHNNRYSELGWDDVLSTNMNIIWLLFDQEERKRIQNLESFNEVEELGIICGHLMLGIATKNFNQPWEFLDFLRQKIKHKDNKINVNNINTNSSEIKESFKSYNSKNSFNKLLNYCRLYFQLFILLLIVYTYFPQE</sequence>
<dbReference type="InterPro" id="IPR016651">
    <property type="entry name" value="LCMT1"/>
</dbReference>
<name>A0A3B0NCM6_THEAN</name>
<dbReference type="Pfam" id="PF04072">
    <property type="entry name" value="LCM"/>
    <property type="match status" value="1"/>
</dbReference>
<reference evidence="8" key="1">
    <citation type="submission" date="2018-07" db="EMBL/GenBank/DDBJ databases">
        <authorList>
            <person name="Quirk P.G."/>
            <person name="Krulwich T.A."/>
        </authorList>
    </citation>
    <scope>NUCLEOTIDE SEQUENCE</scope>
    <source>
        <strain evidence="8">Anand</strain>
    </source>
</reference>
<dbReference type="Gene3D" id="3.40.50.150">
    <property type="entry name" value="Vaccinia Virus protein VP39"/>
    <property type="match status" value="1"/>
</dbReference>
<evidence type="ECO:0000256" key="2">
    <source>
        <dbReference type="ARBA" id="ARBA00010703"/>
    </source>
</evidence>
<dbReference type="EMBL" id="UIVS01000004">
    <property type="protein sequence ID" value="SVP94664.1"/>
    <property type="molecule type" value="Genomic_DNA"/>
</dbReference>
<evidence type="ECO:0000256" key="4">
    <source>
        <dbReference type="ARBA" id="ARBA00022603"/>
    </source>
</evidence>
<organism evidence="8">
    <name type="scientific">Theileria annulata</name>
    <dbReference type="NCBI Taxonomy" id="5874"/>
    <lineage>
        <taxon>Eukaryota</taxon>
        <taxon>Sar</taxon>
        <taxon>Alveolata</taxon>
        <taxon>Apicomplexa</taxon>
        <taxon>Aconoidasida</taxon>
        <taxon>Piroplasmida</taxon>
        <taxon>Theileriidae</taxon>
        <taxon>Theileria</taxon>
    </lineage>
</organism>
<dbReference type="VEuPathDB" id="PiroplasmaDB:TA09190"/>
<keyword evidence="4" id="KW-0489">Methyltransferase</keyword>
<evidence type="ECO:0000256" key="5">
    <source>
        <dbReference type="ARBA" id="ARBA00022679"/>
    </source>
</evidence>
<accession>A0A3B0NCM6</accession>
<dbReference type="PANTHER" id="PTHR13600:SF21">
    <property type="entry name" value="LEUCINE CARBOXYL METHYLTRANSFERASE 1"/>
    <property type="match status" value="1"/>
</dbReference>
<evidence type="ECO:0000313" key="9">
    <source>
        <dbReference type="EMBL" id="SVP94664.1"/>
    </source>
</evidence>
<dbReference type="SUPFAM" id="SSF53335">
    <property type="entry name" value="S-adenosyl-L-methionine-dependent methyltransferases"/>
    <property type="match status" value="1"/>
</dbReference>
<dbReference type="GO" id="GO:0018423">
    <property type="term" value="F:protein C-terminal leucine carboxyl O-methyltransferase activity"/>
    <property type="evidence" value="ECO:0007669"/>
    <property type="project" value="UniProtKB-EC"/>
</dbReference>
<comment type="similarity">
    <text evidence="2">Belongs to the methyltransferase superfamily. LCMT family.</text>
</comment>
<dbReference type="AlphaFoldDB" id="A0A3B0NCM6"/>
<comment type="catalytic activity">
    <reaction evidence="1">
        <text>[phosphatase 2A protein]-C-terminal L-leucine + S-adenosyl-L-methionine = [phosphatase 2A protein]-C-terminal L-leucine methyl ester + S-adenosyl-L-homocysteine</text>
        <dbReference type="Rhea" id="RHEA:48544"/>
        <dbReference type="Rhea" id="RHEA-COMP:12134"/>
        <dbReference type="Rhea" id="RHEA-COMP:12135"/>
        <dbReference type="ChEBI" id="CHEBI:57856"/>
        <dbReference type="ChEBI" id="CHEBI:59789"/>
        <dbReference type="ChEBI" id="CHEBI:90516"/>
        <dbReference type="ChEBI" id="CHEBI:90517"/>
        <dbReference type="EC" id="2.1.1.233"/>
    </reaction>
</comment>
<evidence type="ECO:0000256" key="7">
    <source>
        <dbReference type="ARBA" id="ARBA00032526"/>
    </source>
</evidence>
<evidence type="ECO:0000256" key="3">
    <source>
        <dbReference type="ARBA" id="ARBA00012834"/>
    </source>
</evidence>
<evidence type="ECO:0000256" key="6">
    <source>
        <dbReference type="ARBA" id="ARBA00022691"/>
    </source>
</evidence>
<evidence type="ECO:0000313" key="8">
    <source>
        <dbReference type="EMBL" id="SVP94081.1"/>
    </source>
</evidence>
<gene>
    <name evidence="8" type="ORF">TAT_000308200</name>
    <name evidence="9" type="ORF">TAV_000308200</name>
</gene>
<keyword evidence="5 8" id="KW-0808">Transferase</keyword>
<dbReference type="PANTHER" id="PTHR13600">
    <property type="entry name" value="LEUCINE CARBOXYL METHYLTRANSFERASE"/>
    <property type="match status" value="1"/>
</dbReference>
<dbReference type="GO" id="GO:0032259">
    <property type="term" value="P:methylation"/>
    <property type="evidence" value="ECO:0007669"/>
    <property type="project" value="UniProtKB-KW"/>
</dbReference>